<keyword evidence="1" id="KW-0472">Membrane</keyword>
<dbReference type="EMBL" id="CP024969">
    <property type="protein sequence ID" value="ATZ21374.1"/>
    <property type="molecule type" value="Genomic_DNA"/>
</dbReference>
<dbReference type="OrthoDB" id="392046at2"/>
<evidence type="ECO:0000313" key="2">
    <source>
        <dbReference type="EMBL" id="ATZ21374.1"/>
    </source>
</evidence>
<name>A0A2K8P3N5_9MOLU</name>
<dbReference type="AlphaFoldDB" id="A0A2K8P3N5"/>
<proteinExistence type="predicted"/>
<reference evidence="2 3" key="1">
    <citation type="submission" date="2017-11" db="EMBL/GenBank/DDBJ databases">
        <title>Genome sequence of Mesoplasma tabanidae BARC 857 (ATCC 49584).</title>
        <authorList>
            <person name="Lo W.-S."/>
            <person name="Kuo C.-H."/>
        </authorList>
    </citation>
    <scope>NUCLEOTIDE SEQUENCE [LARGE SCALE GENOMIC DNA]</scope>
    <source>
        <strain evidence="2 3">BARC 857</strain>
    </source>
</reference>
<protein>
    <submittedName>
        <fullName evidence="2">Uncharacterized protein</fullName>
    </submittedName>
</protein>
<dbReference type="KEGG" id="mtab:MTABA_v1c01700"/>
<feature type="transmembrane region" description="Helical" evidence="1">
    <location>
        <begin position="60"/>
        <end position="86"/>
    </location>
</feature>
<keyword evidence="1" id="KW-1133">Transmembrane helix</keyword>
<gene>
    <name evidence="2" type="ORF">MTABA_v1c01700</name>
</gene>
<feature type="transmembrane region" description="Helical" evidence="1">
    <location>
        <begin position="124"/>
        <end position="147"/>
    </location>
</feature>
<accession>A0A2K8P3N5</accession>
<feature type="transmembrane region" description="Helical" evidence="1">
    <location>
        <begin position="12"/>
        <end position="36"/>
    </location>
</feature>
<keyword evidence="1" id="KW-0812">Transmembrane</keyword>
<dbReference type="RefSeq" id="WP_100679324.1">
    <property type="nucleotide sequence ID" value="NZ_CP024969.1"/>
</dbReference>
<evidence type="ECO:0000256" key="1">
    <source>
        <dbReference type="SAM" id="Phobius"/>
    </source>
</evidence>
<keyword evidence="3" id="KW-1185">Reference proteome</keyword>
<feature type="transmembrane region" description="Helical" evidence="1">
    <location>
        <begin position="98"/>
        <end position="118"/>
    </location>
</feature>
<evidence type="ECO:0000313" key="3">
    <source>
        <dbReference type="Proteomes" id="UP000232223"/>
    </source>
</evidence>
<organism evidence="2 3">
    <name type="scientific">Mesoplasma tabanidae</name>
    <dbReference type="NCBI Taxonomy" id="219745"/>
    <lineage>
        <taxon>Bacteria</taxon>
        <taxon>Bacillati</taxon>
        <taxon>Mycoplasmatota</taxon>
        <taxon>Mollicutes</taxon>
        <taxon>Entomoplasmatales</taxon>
        <taxon>Entomoplasmataceae</taxon>
        <taxon>Mesoplasma</taxon>
    </lineage>
</organism>
<dbReference type="Proteomes" id="UP000232223">
    <property type="component" value="Chromosome"/>
</dbReference>
<sequence length="149" mass="15567">MKEWAKKNLWSLISVVAAAAFAVLVIITIFGIGLGAKEGGTIIKYGDARLEELHKNVNSMISAALALACIAIVPVIIRLVLGILGIDAFARLFNSASIGLALISVILLIVGNITLLSADGVKVSIGSIIGFYVVIVLGFLVLTGPIVRK</sequence>